<evidence type="ECO:0000259" key="9">
    <source>
        <dbReference type="PROSITE" id="PS50157"/>
    </source>
</evidence>
<dbReference type="eggNOG" id="KOG1593">
    <property type="taxonomic scope" value="Eukaryota"/>
</dbReference>
<evidence type="ECO:0000313" key="10">
    <source>
        <dbReference type="EMBL" id="EDW91523.2"/>
    </source>
</evidence>
<proteinExistence type="predicted"/>
<feature type="domain" description="C2H2-type" evidence="9">
    <location>
        <begin position="504"/>
        <end position="526"/>
    </location>
</feature>
<gene>
    <name evidence="10" type="primary">Dyak\GE13856</name>
    <name evidence="10" type="synonym">dyak_GLEANR_14029</name>
    <name evidence="10" type="synonym">GE13856</name>
    <name evidence="10" type="ORF">Dyak_GE13856</name>
</gene>
<evidence type="ECO:0000256" key="2">
    <source>
        <dbReference type="ARBA" id="ARBA00022737"/>
    </source>
</evidence>
<dbReference type="InterPro" id="IPR013087">
    <property type="entry name" value="Znf_C2H2_type"/>
</dbReference>
<dbReference type="OrthoDB" id="8069632at2759"/>
<dbReference type="Proteomes" id="UP000002282">
    <property type="component" value="Chromosome 2R"/>
</dbReference>
<keyword evidence="1" id="KW-0479">Metal-binding</keyword>
<dbReference type="PANTHER" id="PTHR24379:SF121">
    <property type="entry name" value="C2H2-TYPE DOMAIN-CONTAINING PROTEIN"/>
    <property type="match status" value="1"/>
</dbReference>
<dbReference type="Gene3D" id="3.30.160.60">
    <property type="entry name" value="Classic Zinc Finger"/>
    <property type="match status" value="1"/>
</dbReference>
<keyword evidence="3 7" id="KW-0863">Zinc-finger</keyword>
<keyword evidence="4" id="KW-0862">Zinc</keyword>
<evidence type="ECO:0000256" key="1">
    <source>
        <dbReference type="ARBA" id="ARBA00022723"/>
    </source>
</evidence>
<dbReference type="AlphaFoldDB" id="B4PBN9"/>
<evidence type="ECO:0000256" key="7">
    <source>
        <dbReference type="PROSITE-ProRule" id="PRU00042"/>
    </source>
</evidence>
<dbReference type="MEROPS" id="T02.A04"/>
<feature type="region of interest" description="Disordered" evidence="8">
    <location>
        <begin position="116"/>
        <end position="137"/>
    </location>
</feature>
<keyword evidence="5" id="KW-0805">Transcription regulation</keyword>
<dbReference type="PROSITE" id="PS00028">
    <property type="entry name" value="ZINC_FINGER_C2H2_1"/>
    <property type="match status" value="3"/>
</dbReference>
<reference evidence="10 11" key="2">
    <citation type="journal article" date="2007" name="PLoS Biol.">
        <title>Principles of genome evolution in the Drosophila melanogaster species group.</title>
        <authorList>
            <person name="Ranz J.M."/>
            <person name="Maurin D."/>
            <person name="Chan Y.S."/>
            <person name="von Grotthuss M."/>
            <person name="Hillier L.W."/>
            <person name="Roote J."/>
            <person name="Ashburner M."/>
            <person name="Bergman C.M."/>
        </authorList>
    </citation>
    <scope>NUCLEOTIDE SEQUENCE [LARGE SCALE GENOMIC DNA]</scope>
    <source>
        <strain evidence="11">Tai18E2 / Tucson 14021-0261.01</strain>
    </source>
</reference>
<feature type="region of interest" description="Disordered" evidence="8">
    <location>
        <begin position="1"/>
        <end position="21"/>
    </location>
</feature>
<keyword evidence="11" id="KW-1185">Reference proteome</keyword>
<accession>B4PBN9</accession>
<evidence type="ECO:0000256" key="6">
    <source>
        <dbReference type="ARBA" id="ARBA00023163"/>
    </source>
</evidence>
<evidence type="ECO:0000256" key="5">
    <source>
        <dbReference type="ARBA" id="ARBA00023015"/>
    </source>
</evidence>
<keyword evidence="6" id="KW-0804">Transcription</keyword>
<dbReference type="EMBL" id="CM000158">
    <property type="protein sequence ID" value="EDW91523.2"/>
    <property type="molecule type" value="Genomic_DNA"/>
</dbReference>
<dbReference type="KEGG" id="dya:Dyak_GE13856"/>
<protein>
    <recommendedName>
        <fullName evidence="9">C2H2-type domain-containing protein</fullName>
    </recommendedName>
</protein>
<name>B4PBN9_DROYA</name>
<organism evidence="10 11">
    <name type="scientific">Drosophila yakuba</name>
    <name type="common">Fruit fly</name>
    <dbReference type="NCBI Taxonomy" id="7245"/>
    <lineage>
        <taxon>Eukaryota</taxon>
        <taxon>Metazoa</taxon>
        <taxon>Ecdysozoa</taxon>
        <taxon>Arthropoda</taxon>
        <taxon>Hexapoda</taxon>
        <taxon>Insecta</taxon>
        <taxon>Pterygota</taxon>
        <taxon>Neoptera</taxon>
        <taxon>Endopterygota</taxon>
        <taxon>Diptera</taxon>
        <taxon>Brachycera</taxon>
        <taxon>Muscomorpha</taxon>
        <taxon>Ephydroidea</taxon>
        <taxon>Drosophilidae</taxon>
        <taxon>Drosophila</taxon>
        <taxon>Sophophora</taxon>
    </lineage>
</organism>
<evidence type="ECO:0000313" key="11">
    <source>
        <dbReference type="Proteomes" id="UP000002282"/>
    </source>
</evidence>
<feature type="domain" description="C2H2-type" evidence="9">
    <location>
        <begin position="260"/>
        <end position="288"/>
    </location>
</feature>
<dbReference type="GO" id="GO:0008270">
    <property type="term" value="F:zinc ion binding"/>
    <property type="evidence" value="ECO:0007669"/>
    <property type="project" value="UniProtKB-KW"/>
</dbReference>
<dbReference type="HOGENOM" id="CLU_449993_0_0_1"/>
<dbReference type="PANTHER" id="PTHR24379">
    <property type="entry name" value="KRAB AND ZINC FINGER DOMAIN-CONTAINING"/>
    <property type="match status" value="1"/>
</dbReference>
<evidence type="ECO:0000256" key="3">
    <source>
        <dbReference type="ARBA" id="ARBA00022771"/>
    </source>
</evidence>
<feature type="region of interest" description="Disordered" evidence="8">
    <location>
        <begin position="357"/>
        <end position="379"/>
    </location>
</feature>
<evidence type="ECO:0000256" key="4">
    <source>
        <dbReference type="ARBA" id="ARBA00022833"/>
    </source>
</evidence>
<sequence>MQDATVPDPEPTSTDSSCSVEKANCGEPVQNHAAAEREAEANDANCTICGAAKASALLDLRSNHVMQRRLSRDWKIHADVIRSTLKAICVECVCKLNMHSEVTRSLMQRMQLLQRSGGETTKVTTTTTSPSQHSPPIADAEVSTTLIESQEEVAHSGQSVRSSPSSCSVLEVYLAQQPYSPSAKDTEEKQAEGWKWRTRLECHECGRAYFRRDYYALHLRRCSKTRRKQPRPSRAKCRVLNEASYDGESPSRVTRSARIYYCRHCDEEFETVISKRQHERLKHQQRYPCDLCDAQLDTKYEWEMHHTICQAKQEALANLEREDSGQTVQFSRVPRACSTRPRSRACSEAWDKYDVDEDYEDDEEHESDGEELEEGDDEQEDAMYARRMNFTGDWIVNHSRSNSNSAGNLSLLYGDYGMVETHMTTDKEYDLYLLDLLKTQVRLKAFTCLTPGCGYQTDTLVALMKHDYMEHWKMSWFYCHKCGDVFTSKVFLDYHMHLQNRGLYICHKCRDEFELQHQLDRHFQLHKKGINYHCNFCRLEFLSEAKLLAHCKQRGHSPNDEPLISIDRSLSIVNCHGPRSADCPRIVKTYEEREFYIPRMPMPSTQPMHLPQHKPFRFAIGICDFEERNPNCVGCH</sequence>
<reference evidence="10 11" key="1">
    <citation type="journal article" date="2007" name="Nature">
        <title>Evolution of genes and genomes on the Drosophila phylogeny.</title>
        <authorList>
            <consortium name="Drosophila 12 Genomes Consortium"/>
            <person name="Clark A.G."/>
            <person name="Eisen M.B."/>
            <person name="Smith D.R."/>
            <person name="Bergman C.M."/>
            <person name="Oliver B."/>
            <person name="Markow T.A."/>
            <person name="Kaufman T.C."/>
            <person name="Kellis M."/>
            <person name="Gelbart W."/>
            <person name="Iyer V.N."/>
            <person name="Pollard D.A."/>
            <person name="Sackton T.B."/>
            <person name="Larracuente A.M."/>
            <person name="Singh N.D."/>
            <person name="Abad J.P."/>
            <person name="Abt D.N."/>
            <person name="Adryan B."/>
            <person name="Aguade M."/>
            <person name="Akashi H."/>
            <person name="Anderson W.W."/>
            <person name="Aquadro C.F."/>
            <person name="Ardell D.H."/>
            <person name="Arguello R."/>
            <person name="Artieri C.G."/>
            <person name="Barbash D.A."/>
            <person name="Barker D."/>
            <person name="Barsanti P."/>
            <person name="Batterham P."/>
            <person name="Batzoglou S."/>
            <person name="Begun D."/>
            <person name="Bhutkar A."/>
            <person name="Blanco E."/>
            <person name="Bosak S.A."/>
            <person name="Bradley R.K."/>
            <person name="Brand A.D."/>
            <person name="Brent M.R."/>
            <person name="Brooks A.N."/>
            <person name="Brown R.H."/>
            <person name="Butlin R.K."/>
            <person name="Caggese C."/>
            <person name="Calvi B.R."/>
            <person name="Bernardo de Carvalho A."/>
            <person name="Caspi A."/>
            <person name="Castrezana S."/>
            <person name="Celniker S.E."/>
            <person name="Chang J.L."/>
            <person name="Chapple C."/>
            <person name="Chatterji S."/>
            <person name="Chinwalla A."/>
            <person name="Civetta A."/>
            <person name="Clifton S.W."/>
            <person name="Comeron J.M."/>
            <person name="Costello J.C."/>
            <person name="Coyne J.A."/>
            <person name="Daub J."/>
            <person name="David R.G."/>
            <person name="Delcher A.L."/>
            <person name="Delehaunty K."/>
            <person name="Do C.B."/>
            <person name="Ebling H."/>
            <person name="Edwards K."/>
            <person name="Eickbush T."/>
            <person name="Evans J.D."/>
            <person name="Filipski A."/>
            <person name="Findeiss S."/>
            <person name="Freyhult E."/>
            <person name="Fulton L."/>
            <person name="Fulton R."/>
            <person name="Garcia A.C."/>
            <person name="Gardiner A."/>
            <person name="Garfield D.A."/>
            <person name="Garvin B.E."/>
            <person name="Gibson G."/>
            <person name="Gilbert D."/>
            <person name="Gnerre S."/>
            <person name="Godfrey J."/>
            <person name="Good R."/>
            <person name="Gotea V."/>
            <person name="Gravely B."/>
            <person name="Greenberg A.J."/>
            <person name="Griffiths-Jones S."/>
            <person name="Gross S."/>
            <person name="Guigo R."/>
            <person name="Gustafson E.A."/>
            <person name="Haerty W."/>
            <person name="Hahn M.W."/>
            <person name="Halligan D.L."/>
            <person name="Halpern A.L."/>
            <person name="Halter G.M."/>
            <person name="Han M.V."/>
            <person name="Heger A."/>
            <person name="Hillier L."/>
            <person name="Hinrichs A.S."/>
            <person name="Holmes I."/>
            <person name="Hoskins R.A."/>
            <person name="Hubisz M.J."/>
            <person name="Hultmark D."/>
            <person name="Huntley M.A."/>
            <person name="Jaffe D.B."/>
            <person name="Jagadeeshan S."/>
            <person name="Jeck W.R."/>
            <person name="Johnson J."/>
            <person name="Jones C.D."/>
            <person name="Jordan W.C."/>
            <person name="Karpen G.H."/>
            <person name="Kataoka E."/>
            <person name="Keightley P.D."/>
            <person name="Kheradpour P."/>
            <person name="Kirkness E.F."/>
            <person name="Koerich L.B."/>
            <person name="Kristiansen K."/>
            <person name="Kudrna D."/>
            <person name="Kulathinal R.J."/>
            <person name="Kumar S."/>
            <person name="Kwok R."/>
            <person name="Lander E."/>
            <person name="Langley C.H."/>
            <person name="Lapoint R."/>
            <person name="Lazzaro B.P."/>
            <person name="Lee S.J."/>
            <person name="Levesque L."/>
            <person name="Li R."/>
            <person name="Lin C.F."/>
            <person name="Lin M.F."/>
            <person name="Lindblad-Toh K."/>
            <person name="Llopart A."/>
            <person name="Long M."/>
            <person name="Low L."/>
            <person name="Lozovsky E."/>
            <person name="Lu J."/>
            <person name="Luo M."/>
            <person name="Machado C.A."/>
            <person name="Makalowski W."/>
            <person name="Marzo M."/>
            <person name="Matsuda M."/>
            <person name="Matzkin L."/>
            <person name="McAllister B."/>
            <person name="McBride C.S."/>
            <person name="McKernan B."/>
            <person name="McKernan K."/>
            <person name="Mendez-Lago M."/>
            <person name="Minx P."/>
            <person name="Mollenhauer M.U."/>
            <person name="Montooth K."/>
            <person name="Mount S.M."/>
            <person name="Mu X."/>
            <person name="Myers E."/>
            <person name="Negre B."/>
            <person name="Newfeld S."/>
            <person name="Nielsen R."/>
            <person name="Noor M.A."/>
            <person name="O'Grady P."/>
            <person name="Pachter L."/>
            <person name="Papaceit M."/>
            <person name="Parisi M.J."/>
            <person name="Parisi M."/>
            <person name="Parts L."/>
            <person name="Pedersen J.S."/>
            <person name="Pesole G."/>
            <person name="Phillippy A.M."/>
            <person name="Ponting C.P."/>
            <person name="Pop M."/>
            <person name="Porcelli D."/>
            <person name="Powell J.R."/>
            <person name="Prohaska S."/>
            <person name="Pruitt K."/>
            <person name="Puig M."/>
            <person name="Quesneville H."/>
            <person name="Ram K.R."/>
            <person name="Rand D."/>
            <person name="Rasmussen M.D."/>
            <person name="Reed L.K."/>
            <person name="Reenan R."/>
            <person name="Reily A."/>
            <person name="Remington K.A."/>
            <person name="Rieger T.T."/>
            <person name="Ritchie M.G."/>
            <person name="Robin C."/>
            <person name="Rogers Y.H."/>
            <person name="Rohde C."/>
            <person name="Rozas J."/>
            <person name="Rubenfield M.J."/>
            <person name="Ruiz A."/>
            <person name="Russo S."/>
            <person name="Salzberg S.L."/>
            <person name="Sanchez-Gracia A."/>
            <person name="Saranga D.J."/>
            <person name="Sato H."/>
            <person name="Schaeffer S.W."/>
            <person name="Schatz M.C."/>
            <person name="Schlenke T."/>
            <person name="Schwartz R."/>
            <person name="Segarra C."/>
            <person name="Singh R.S."/>
            <person name="Sirot L."/>
            <person name="Sirota M."/>
            <person name="Sisneros N.B."/>
            <person name="Smith C.D."/>
            <person name="Smith T.F."/>
            <person name="Spieth J."/>
            <person name="Stage D.E."/>
            <person name="Stark A."/>
            <person name="Stephan W."/>
            <person name="Strausberg R.L."/>
            <person name="Strempel S."/>
            <person name="Sturgill D."/>
            <person name="Sutton G."/>
            <person name="Sutton G.G."/>
            <person name="Tao W."/>
            <person name="Teichmann S."/>
            <person name="Tobari Y.N."/>
            <person name="Tomimura Y."/>
            <person name="Tsolas J.M."/>
            <person name="Valente V.L."/>
            <person name="Venter E."/>
            <person name="Venter J.C."/>
            <person name="Vicario S."/>
            <person name="Vieira F.G."/>
            <person name="Vilella A.J."/>
            <person name="Villasante A."/>
            <person name="Walenz B."/>
            <person name="Wang J."/>
            <person name="Wasserman M."/>
            <person name="Watts T."/>
            <person name="Wilson D."/>
            <person name="Wilson R.K."/>
            <person name="Wing R.A."/>
            <person name="Wolfner M.F."/>
            <person name="Wong A."/>
            <person name="Wong G.K."/>
            <person name="Wu C.I."/>
            <person name="Wu G."/>
            <person name="Yamamoto D."/>
            <person name="Yang H.P."/>
            <person name="Yang S.P."/>
            <person name="Yorke J.A."/>
            <person name="Yoshida K."/>
            <person name="Zdobnov E."/>
            <person name="Zhang P."/>
            <person name="Zhang Y."/>
            <person name="Zimin A.V."/>
            <person name="Baldwin J."/>
            <person name="Abdouelleil A."/>
            <person name="Abdulkadir J."/>
            <person name="Abebe A."/>
            <person name="Abera B."/>
            <person name="Abreu J."/>
            <person name="Acer S.C."/>
            <person name="Aftuck L."/>
            <person name="Alexander A."/>
            <person name="An P."/>
            <person name="Anderson E."/>
            <person name="Anderson S."/>
            <person name="Arachi H."/>
            <person name="Azer M."/>
            <person name="Bachantsang P."/>
            <person name="Barry A."/>
            <person name="Bayul T."/>
            <person name="Berlin A."/>
            <person name="Bessette D."/>
            <person name="Bloom T."/>
            <person name="Blye J."/>
            <person name="Boguslavskiy L."/>
            <person name="Bonnet C."/>
            <person name="Boukhgalter B."/>
            <person name="Bourzgui I."/>
            <person name="Brown A."/>
            <person name="Cahill P."/>
            <person name="Channer S."/>
            <person name="Cheshatsang Y."/>
            <person name="Chuda L."/>
            <person name="Citroen M."/>
            <person name="Collymore A."/>
            <person name="Cooke P."/>
            <person name="Costello M."/>
            <person name="D'Aco K."/>
            <person name="Daza R."/>
            <person name="De Haan G."/>
            <person name="DeGray S."/>
            <person name="DeMaso C."/>
            <person name="Dhargay N."/>
            <person name="Dooley K."/>
            <person name="Dooley E."/>
            <person name="Doricent M."/>
            <person name="Dorje P."/>
            <person name="Dorjee K."/>
            <person name="Dupes A."/>
            <person name="Elong R."/>
            <person name="Falk J."/>
            <person name="Farina A."/>
            <person name="Faro S."/>
            <person name="Ferguson D."/>
            <person name="Fisher S."/>
            <person name="Foley C.D."/>
            <person name="Franke A."/>
            <person name="Friedrich D."/>
            <person name="Gadbois L."/>
            <person name="Gearin G."/>
            <person name="Gearin C.R."/>
            <person name="Giannoukos G."/>
            <person name="Goode T."/>
            <person name="Graham J."/>
            <person name="Grandbois E."/>
            <person name="Grewal S."/>
            <person name="Gyaltsen K."/>
            <person name="Hafez N."/>
            <person name="Hagos B."/>
            <person name="Hall J."/>
            <person name="Henson C."/>
            <person name="Hollinger A."/>
            <person name="Honan T."/>
            <person name="Huard M.D."/>
            <person name="Hughes L."/>
            <person name="Hurhula B."/>
            <person name="Husby M.E."/>
            <person name="Kamat A."/>
            <person name="Kanga B."/>
            <person name="Kashin S."/>
            <person name="Khazanovich D."/>
            <person name="Kisner P."/>
            <person name="Lance K."/>
            <person name="Lara M."/>
            <person name="Lee W."/>
            <person name="Lennon N."/>
            <person name="Letendre F."/>
            <person name="LeVine R."/>
            <person name="Lipovsky A."/>
            <person name="Liu X."/>
            <person name="Liu J."/>
            <person name="Liu S."/>
            <person name="Lokyitsang T."/>
            <person name="Lokyitsang Y."/>
            <person name="Lubonja R."/>
            <person name="Lui A."/>
            <person name="MacDonald P."/>
            <person name="Magnisalis V."/>
            <person name="Maru K."/>
            <person name="Matthews C."/>
            <person name="McCusker W."/>
            <person name="McDonough S."/>
            <person name="Mehta T."/>
            <person name="Meldrim J."/>
            <person name="Meneus L."/>
            <person name="Mihai O."/>
            <person name="Mihalev A."/>
            <person name="Mihova T."/>
            <person name="Mittelman R."/>
            <person name="Mlenga V."/>
            <person name="Montmayeur A."/>
            <person name="Mulrain L."/>
            <person name="Navidi A."/>
            <person name="Naylor J."/>
            <person name="Negash T."/>
            <person name="Nguyen T."/>
            <person name="Nguyen N."/>
            <person name="Nicol R."/>
            <person name="Norbu C."/>
            <person name="Norbu N."/>
            <person name="Novod N."/>
            <person name="O'Neill B."/>
            <person name="Osman S."/>
            <person name="Markiewicz E."/>
            <person name="Oyono O.L."/>
            <person name="Patti C."/>
            <person name="Phunkhang P."/>
            <person name="Pierre F."/>
            <person name="Priest M."/>
            <person name="Raghuraman S."/>
            <person name="Rege F."/>
            <person name="Reyes R."/>
            <person name="Rise C."/>
            <person name="Rogov P."/>
            <person name="Ross K."/>
            <person name="Ryan E."/>
            <person name="Settipalli S."/>
            <person name="Shea T."/>
            <person name="Sherpa N."/>
            <person name="Shi L."/>
            <person name="Shih D."/>
            <person name="Sparrow T."/>
            <person name="Spaulding J."/>
            <person name="Stalker J."/>
            <person name="Stange-Thomann N."/>
            <person name="Stavropoulos S."/>
            <person name="Stone C."/>
            <person name="Strader C."/>
            <person name="Tesfaye S."/>
            <person name="Thomson T."/>
            <person name="Thoulutsang Y."/>
            <person name="Thoulutsang D."/>
            <person name="Topham K."/>
            <person name="Topping I."/>
            <person name="Tsamla T."/>
            <person name="Vassiliev H."/>
            <person name="Vo A."/>
            <person name="Wangchuk T."/>
            <person name="Wangdi T."/>
            <person name="Weiand M."/>
            <person name="Wilkinson J."/>
            <person name="Wilson A."/>
            <person name="Yadav S."/>
            <person name="Young G."/>
            <person name="Yu Q."/>
            <person name="Zembek L."/>
            <person name="Zhong D."/>
            <person name="Zimmer A."/>
            <person name="Zwirko Z."/>
            <person name="Jaffe D.B."/>
            <person name="Alvarez P."/>
            <person name="Brockman W."/>
            <person name="Butler J."/>
            <person name="Chin C."/>
            <person name="Gnerre S."/>
            <person name="Grabherr M."/>
            <person name="Kleber M."/>
            <person name="Mauceli E."/>
            <person name="MacCallum I."/>
        </authorList>
    </citation>
    <scope>NUCLEOTIDE SEQUENCE [LARGE SCALE GENOMIC DNA]</scope>
    <source>
        <strain evidence="11">Tai18E2 / Tucson 14021-0261.01</strain>
    </source>
</reference>
<feature type="domain" description="C2H2-type" evidence="9">
    <location>
        <begin position="200"/>
        <end position="229"/>
    </location>
</feature>
<keyword evidence="2" id="KW-0677">Repeat</keyword>
<evidence type="ECO:0000256" key="8">
    <source>
        <dbReference type="SAM" id="MobiDB-lite"/>
    </source>
</evidence>
<dbReference type="SMART" id="SM00355">
    <property type="entry name" value="ZnF_C2H2"/>
    <property type="match status" value="7"/>
</dbReference>
<dbReference type="PROSITE" id="PS50157">
    <property type="entry name" value="ZINC_FINGER_C2H2_2"/>
    <property type="match status" value="3"/>
</dbReference>